<dbReference type="EMBL" id="AP021727">
    <property type="protein sequence ID" value="BBN70071.1"/>
    <property type="molecule type" value="Genomic_DNA"/>
</dbReference>
<gene>
    <name evidence="1" type="ORF">Prudu_1390S000200</name>
</gene>
<proteinExistence type="predicted"/>
<dbReference type="AlphaFoldDB" id="A0A5H2Y436"/>
<protein>
    <submittedName>
        <fullName evidence="1">Uncharacterized protein</fullName>
    </submittedName>
</protein>
<reference evidence="1" key="1">
    <citation type="journal article" date="2019" name="Science">
        <title>Mutation of a bHLH transcription factor allowed almond domestication.</title>
        <authorList>
            <person name="Sanchez-Perez R."/>
            <person name="Pavan S."/>
            <person name="Mazzeo R."/>
            <person name="Moldovan C."/>
            <person name="Aiese Cigliano R."/>
            <person name="Del Cueto J."/>
            <person name="Ricciardi F."/>
            <person name="Lotti C."/>
            <person name="Ricciardi L."/>
            <person name="Dicenta F."/>
            <person name="Lopez-Marques R.L."/>
            <person name="Lindberg Moller B."/>
        </authorList>
    </citation>
    <scope>NUCLEOTIDE SEQUENCE</scope>
</reference>
<name>A0A5H2Y436_PRUDU</name>
<organism evidence="1">
    <name type="scientific">Prunus dulcis</name>
    <name type="common">Almond</name>
    <name type="synonym">Amygdalus dulcis</name>
    <dbReference type="NCBI Taxonomy" id="3755"/>
    <lineage>
        <taxon>Eukaryota</taxon>
        <taxon>Viridiplantae</taxon>
        <taxon>Streptophyta</taxon>
        <taxon>Embryophyta</taxon>
        <taxon>Tracheophyta</taxon>
        <taxon>Spermatophyta</taxon>
        <taxon>Magnoliopsida</taxon>
        <taxon>eudicotyledons</taxon>
        <taxon>Gunneridae</taxon>
        <taxon>Pentapetalae</taxon>
        <taxon>rosids</taxon>
        <taxon>fabids</taxon>
        <taxon>Rosales</taxon>
        <taxon>Rosaceae</taxon>
        <taxon>Amygdaloideae</taxon>
        <taxon>Amygdaleae</taxon>
        <taxon>Prunus</taxon>
    </lineage>
</organism>
<sequence length="38" mass="4411">MIYIITQAPLSNAYPFLHSRVMKIHEKRLAVLYVPIAI</sequence>
<accession>A0A5H2Y436</accession>
<evidence type="ECO:0000313" key="1">
    <source>
        <dbReference type="EMBL" id="BBN70071.1"/>
    </source>
</evidence>